<sequence length="404" mass="48438">MYYDNKIDEAIKYATELVDMCPRQYEYCKYIATLYMNKEEYTKAEPYLISANEMKPQDETVIEYLIDLYLYSGDYKKAIVFLQNGIDNYTENKHMKSIYCENLIKVYISQGEIDAINQVIDRIENNLVDEDDEKELANKLYEIARDSYKMELYKAAVLIAARSKRLLENRQINELYRKAEHRLNIHDLYNSLEKDSRILDQVKSLVNYYVFSYKYENQDELTRLINEKNREIEILIEKSSEQVLRSMLVLKKYHSELFNYKKSRYEDILKRAEDINKLQEEYTTMDTDVKICLGVYKLVGLLMDDDLTDEQYNISYEKIKKELDSERPQQVYSSVQRIKNRYFKIYDLNPEIIDEIEEKFKPLEKEVKKNKNSFDEDRKFGLGCISLFMIILVLYIIFSIFTKL</sequence>
<protein>
    <submittedName>
        <fullName evidence="3">Uncharacterized protein</fullName>
    </submittedName>
</protein>
<dbReference type="InterPro" id="IPR011990">
    <property type="entry name" value="TPR-like_helical_dom_sf"/>
</dbReference>
<evidence type="ECO:0000256" key="1">
    <source>
        <dbReference type="SAM" id="Coils"/>
    </source>
</evidence>
<keyword evidence="1" id="KW-0175">Coiled coil</keyword>
<accession>A0A1M5LV01</accession>
<feature type="transmembrane region" description="Helical" evidence="2">
    <location>
        <begin position="380"/>
        <end position="401"/>
    </location>
</feature>
<dbReference type="Proteomes" id="UP000243255">
    <property type="component" value="Unassembled WGS sequence"/>
</dbReference>
<dbReference type="SUPFAM" id="SSF48452">
    <property type="entry name" value="TPR-like"/>
    <property type="match status" value="1"/>
</dbReference>
<gene>
    <name evidence="3" type="ORF">SAMN04488530_10591</name>
</gene>
<organism evidence="3 4">
    <name type="scientific">Asaccharospora irregularis DSM 2635</name>
    <dbReference type="NCBI Taxonomy" id="1121321"/>
    <lineage>
        <taxon>Bacteria</taxon>
        <taxon>Bacillati</taxon>
        <taxon>Bacillota</taxon>
        <taxon>Clostridia</taxon>
        <taxon>Peptostreptococcales</taxon>
        <taxon>Peptostreptococcaceae</taxon>
        <taxon>Asaccharospora</taxon>
    </lineage>
</organism>
<proteinExistence type="predicted"/>
<keyword evidence="2" id="KW-1133">Transmembrane helix</keyword>
<dbReference type="EMBL" id="FQWX01000005">
    <property type="protein sequence ID" value="SHG68730.1"/>
    <property type="molecule type" value="Genomic_DNA"/>
</dbReference>
<name>A0A1M5LV01_9FIRM</name>
<keyword evidence="2" id="KW-0472">Membrane</keyword>
<keyword evidence="4" id="KW-1185">Reference proteome</keyword>
<evidence type="ECO:0000256" key="2">
    <source>
        <dbReference type="SAM" id="Phobius"/>
    </source>
</evidence>
<keyword evidence="2" id="KW-0812">Transmembrane</keyword>
<dbReference type="STRING" id="1121321.SAMN04488530_10591"/>
<dbReference type="Gene3D" id="1.25.40.10">
    <property type="entry name" value="Tetratricopeptide repeat domain"/>
    <property type="match status" value="1"/>
</dbReference>
<evidence type="ECO:0000313" key="3">
    <source>
        <dbReference type="EMBL" id="SHG68730.1"/>
    </source>
</evidence>
<evidence type="ECO:0000313" key="4">
    <source>
        <dbReference type="Proteomes" id="UP000243255"/>
    </source>
</evidence>
<feature type="coiled-coil region" evidence="1">
    <location>
        <begin position="113"/>
        <end position="140"/>
    </location>
</feature>
<dbReference type="RefSeq" id="WP_073124445.1">
    <property type="nucleotide sequence ID" value="NZ_BAABCH010000026.1"/>
</dbReference>
<dbReference type="AlphaFoldDB" id="A0A1M5LV01"/>
<reference evidence="4" key="1">
    <citation type="submission" date="2016-11" db="EMBL/GenBank/DDBJ databases">
        <authorList>
            <person name="Varghese N."/>
            <person name="Submissions S."/>
        </authorList>
    </citation>
    <scope>NUCLEOTIDE SEQUENCE [LARGE SCALE GENOMIC DNA]</scope>
    <source>
        <strain evidence="4">DSM 2635</strain>
    </source>
</reference>